<feature type="region of interest" description="Disordered" evidence="2">
    <location>
        <begin position="667"/>
        <end position="691"/>
    </location>
</feature>
<dbReference type="InterPro" id="IPR016024">
    <property type="entry name" value="ARM-type_fold"/>
</dbReference>
<dbReference type="Pfam" id="PF14666">
    <property type="entry name" value="RICTOR_M"/>
    <property type="match status" value="1"/>
</dbReference>
<feature type="domain" description="Rapamycin-insensitive companion of mTOR" evidence="5">
    <location>
        <begin position="1421"/>
        <end position="1493"/>
    </location>
</feature>
<organism evidence="6 7">
    <name type="scientific">Tilletia horrida</name>
    <dbReference type="NCBI Taxonomy" id="155126"/>
    <lineage>
        <taxon>Eukaryota</taxon>
        <taxon>Fungi</taxon>
        <taxon>Dikarya</taxon>
        <taxon>Basidiomycota</taxon>
        <taxon>Ustilaginomycotina</taxon>
        <taxon>Exobasidiomycetes</taxon>
        <taxon>Tilletiales</taxon>
        <taxon>Tilletiaceae</taxon>
        <taxon>Tilletia</taxon>
    </lineage>
</organism>
<feature type="compositionally biased region" description="Low complexity" evidence="2">
    <location>
        <begin position="414"/>
        <end position="424"/>
    </location>
</feature>
<dbReference type="SMART" id="SM01310">
    <property type="entry name" value="RICTOR_V"/>
    <property type="match status" value="1"/>
</dbReference>
<evidence type="ECO:0008006" key="8">
    <source>
        <dbReference type="Google" id="ProtNLM"/>
    </source>
</evidence>
<feature type="compositionally biased region" description="Acidic residues" evidence="2">
    <location>
        <begin position="425"/>
        <end position="434"/>
    </location>
</feature>
<dbReference type="PANTHER" id="PTHR13298">
    <property type="entry name" value="CYTOSOLIC REGULATOR PIANISSIMO"/>
    <property type="match status" value="1"/>
</dbReference>
<dbReference type="Pfam" id="PF14664">
    <property type="entry name" value="RICTOR_N"/>
    <property type="match status" value="1"/>
</dbReference>
<protein>
    <recommendedName>
        <fullName evidence="8">REM-1 domain-containing protein</fullName>
    </recommendedName>
</protein>
<dbReference type="InterPro" id="IPR029453">
    <property type="entry name" value="Rictor_IV"/>
</dbReference>
<evidence type="ECO:0000259" key="3">
    <source>
        <dbReference type="SMART" id="SM01307"/>
    </source>
</evidence>
<evidence type="ECO:0000259" key="5">
    <source>
        <dbReference type="SMART" id="SM01310"/>
    </source>
</evidence>
<evidence type="ECO:0000256" key="2">
    <source>
        <dbReference type="SAM" id="MobiDB-lite"/>
    </source>
</evidence>
<dbReference type="InterPro" id="IPR029452">
    <property type="entry name" value="RICTOR_V"/>
</dbReference>
<reference evidence="6" key="1">
    <citation type="journal article" date="2023" name="PhytoFront">
        <title>Draft Genome Resources of Seven Strains of Tilletia horrida, Causal Agent of Kernel Smut of Rice.</title>
        <authorList>
            <person name="Khanal S."/>
            <person name="Antony Babu S."/>
            <person name="Zhou X.G."/>
        </authorList>
    </citation>
    <scope>NUCLEOTIDE SEQUENCE</scope>
    <source>
        <strain evidence="6">TX6</strain>
    </source>
</reference>
<feature type="compositionally biased region" description="Acidic residues" evidence="2">
    <location>
        <begin position="1792"/>
        <end position="1806"/>
    </location>
</feature>
<keyword evidence="7" id="KW-1185">Reference proteome</keyword>
<feature type="region of interest" description="Disordered" evidence="2">
    <location>
        <begin position="825"/>
        <end position="851"/>
    </location>
</feature>
<comment type="similarity">
    <text evidence="1">Belongs to the RICTOR family.</text>
</comment>
<dbReference type="InterPro" id="IPR029451">
    <property type="entry name" value="RICTOR_M"/>
</dbReference>
<accession>A0AAN6JSH4</accession>
<dbReference type="SUPFAM" id="SSF48371">
    <property type="entry name" value="ARM repeat"/>
    <property type="match status" value="1"/>
</dbReference>
<feature type="compositionally biased region" description="Polar residues" evidence="2">
    <location>
        <begin position="889"/>
        <end position="910"/>
    </location>
</feature>
<dbReference type="Pfam" id="PF14668">
    <property type="entry name" value="RICTOR_V"/>
    <property type="match status" value="1"/>
</dbReference>
<comment type="caution">
    <text evidence="6">The sequence shown here is derived from an EMBL/GenBank/DDBJ whole genome shotgun (WGS) entry which is preliminary data.</text>
</comment>
<evidence type="ECO:0000313" key="7">
    <source>
        <dbReference type="Proteomes" id="UP001176517"/>
    </source>
</evidence>
<feature type="compositionally biased region" description="Polar residues" evidence="2">
    <location>
        <begin position="928"/>
        <end position="958"/>
    </location>
</feature>
<feature type="region of interest" description="Disordered" evidence="2">
    <location>
        <begin position="1699"/>
        <end position="1727"/>
    </location>
</feature>
<feature type="region of interest" description="Disordered" evidence="2">
    <location>
        <begin position="223"/>
        <end position="256"/>
    </location>
</feature>
<dbReference type="SMART" id="SM01308">
    <property type="entry name" value="RICTOR_N"/>
    <property type="match status" value="1"/>
</dbReference>
<feature type="region of interest" description="Disordered" evidence="2">
    <location>
        <begin position="33"/>
        <end position="92"/>
    </location>
</feature>
<dbReference type="GO" id="GO:0038203">
    <property type="term" value="P:TORC2 signaling"/>
    <property type="evidence" value="ECO:0007669"/>
    <property type="project" value="TreeGrafter"/>
</dbReference>
<evidence type="ECO:0000256" key="1">
    <source>
        <dbReference type="ARBA" id="ARBA00008878"/>
    </source>
</evidence>
<evidence type="ECO:0000259" key="4">
    <source>
        <dbReference type="SMART" id="SM01308"/>
    </source>
</evidence>
<feature type="region of interest" description="Disordered" evidence="2">
    <location>
        <begin position="409"/>
        <end position="468"/>
    </location>
</feature>
<dbReference type="SMART" id="SM01307">
    <property type="entry name" value="RICTOR_M"/>
    <property type="match status" value="1"/>
</dbReference>
<dbReference type="Pfam" id="PF14663">
    <property type="entry name" value="RasGEF_N_2"/>
    <property type="match status" value="1"/>
</dbReference>
<gene>
    <name evidence="6" type="ORF">OC846_002598</name>
</gene>
<dbReference type="PANTHER" id="PTHR13298:SF11">
    <property type="entry name" value="RAPAMYCIN-INSENSITIVE COMPANION OF MTOR"/>
    <property type="match status" value="1"/>
</dbReference>
<dbReference type="EMBL" id="JAPDMZ010000053">
    <property type="protein sequence ID" value="KAK0553226.1"/>
    <property type="molecule type" value="Genomic_DNA"/>
</dbReference>
<feature type="region of interest" description="Disordered" evidence="2">
    <location>
        <begin position="889"/>
        <end position="969"/>
    </location>
</feature>
<dbReference type="SMART" id="SM01303">
    <property type="entry name" value="RasGEF_N_2"/>
    <property type="match status" value="1"/>
</dbReference>
<feature type="domain" description="Rapamycin-insensitive companion of mTOR middle" evidence="3">
    <location>
        <begin position="984"/>
        <end position="1216"/>
    </location>
</feature>
<proteinExistence type="inferred from homology"/>
<dbReference type="Proteomes" id="UP001176517">
    <property type="component" value="Unassembled WGS sequence"/>
</dbReference>
<feature type="domain" description="Rapamycin-insensitive companion of mTOR N-terminal" evidence="4">
    <location>
        <begin position="313"/>
        <end position="801"/>
    </location>
</feature>
<dbReference type="InterPro" id="IPR028268">
    <property type="entry name" value="Pianissimo_fam"/>
</dbReference>
<feature type="compositionally biased region" description="Polar residues" evidence="2">
    <location>
        <begin position="447"/>
        <end position="456"/>
    </location>
</feature>
<sequence length="1836" mass="199625">MPTSPQLMAVASDGSMRSSIAATGLGLVHHQSSQEYINPGASSSSSGAGAGSNQYYHNSGSSSSSKRSRLRPRHASQDANILRPAISEVGNTPYNDLSSAAASVEYTLSPSPLPALHELFKQLDDAKKTRDGAESFLELLSSDRLAASSKSLPSPGAAAALRARVEAELYSAQDRISDLQAKIEAISRSPLAAIPPPDVYADTIAFSSPAFSAAPLPLGSVSPGSAPPLPLQPSSQASQTESLVDPPESVPAQVHPEDPATISSISYLLDNLFNVLRRSTLLRHAFLGKAVSIPNYMPTKSAPLPNDVNDGALDNTGDPYDDASLGSDPFLDTLIHLLADTVGQELHAKTYRLLAQLLVEPSTPFLARCRARGFDTYLSRTLTRDTKSDAERVEALRFIRKATDLSGQTRTKDWSNSSSSSPSASDDEDDDDGYAEAKQRSDRQAKRQTFSTSKTDALQPDEPESWLRPKREVGEQADLPFSPAVIRVLAAGVNDEKDRLRWVFLETLAELREGLGVLVNALRSGPPEYAPSLVQIFLFLLDVPSTRQYLRPGLDLDIVLSPITDVPFRKSSIYEAEVRAGVKTISVILRSWSGLIYLCMDERRSINNIVKALVAGTQESKESIMLMLGDIFELAQRRIHPESTGTGRALRHLDSQTMMRTMVAAAATSPPSKSVPLPATAGPDLRGPAPREPQWKVVADSARPSLLEQYASLLLAIFVEAGIIDALVHIIEALPGPLVNPDPIAVQDGNEATARSARVLTTMFPTADEVEAVEQRKTGEVGRRAVRLLGTIMQIARRLLPANEAVSVQSVPRLFALAAHFRPTGAERKKGKRSSPDTKRTQHLAPTSEYSAAGRGLASSALSAIDLMDQPSGTRFTTTTQPVIDFRTTRLSSDTITPGLTGPSSSNIVSSPPRAGLDRTVTPLATGGSLSSATGDTSVPSSRRIENNQQGPTESLASVATDEGSRRTQQRNVELARLRAGLLMDDGIFRSLLLESQVLTYKDHTKWNLNAITELLEGPLLNSRRLEDVARGSKFVRRLLSFFHPSEQRFANLANTSANRKYVKLGCSVMRAFSATPDGVKILAEDLLLREIRQALDQLDPVNFLSSGAGPLMPAGDQLMSKIRVQETLTFGYFEMIGTLTRSAEGIELLQRVQMFTVLYNLSAVPSRDYLIREVIKHFDYSIDGHTRFILSKVLTCPYRSMRVFATRTLTGLIAQTDEPSQWLIALLLTQLYDTAHEVRELAVRTVMLACRSPAVLELVVSMRPTLEHLGDISHPLLLRFMSSSNGFRYLLKNDYINQEMEDWFNVRNLRYAVRLERVLAGALSIDNVSEEALFQQQTANRTSSEGYTLSSRRASAPASDPLLSVAAAGDSYDGTVPPHFYGELAKTAEGCAALKQKGHFGEFAAYLRRHAKECEDTDVIARLKSVLWTVGNIGATPRGLSFLEAEDVISTVVEIAEQSAVLSVRGVAFFVIGMIASTQQGAEVLLDYGWRTAWTPMGLPTGVSIPVDLDAFLGIEPWTAMPRRKRPVSNLLPSQDPLERTILTALSELGNSIVAKLAHKELIKLKACYPEYFENDFQSGLAANLKTEQYPSGGLDANMTPTIGSMEERLSGLSTESQTAQAEPLMTNKRLLILARAFELLDNFPLPTSMRRVVWDLFDVTLDDNFIKALALVRKGLEQQQRKWMEETATRSRLMQDGVGGSETATLSGSWLRARSHSGPGPGTAAYGAAVGLRTVAGALHPQHNQEHRYGQNGTRTGPVGFGASFHHPGGEVGSIYATGLDANRMRMMAEEDEDDSDEDSDVDDSTSGVRAGTLGTGPAVFVSRATYTSDVLRK</sequence>
<feature type="region of interest" description="Disordered" evidence="2">
    <location>
        <begin position="1792"/>
        <end position="1817"/>
    </location>
</feature>
<name>A0AAN6JSH4_9BASI</name>
<evidence type="ECO:0000313" key="6">
    <source>
        <dbReference type="EMBL" id="KAK0553226.1"/>
    </source>
</evidence>
<dbReference type="GO" id="GO:0031932">
    <property type="term" value="C:TORC2 complex"/>
    <property type="evidence" value="ECO:0007669"/>
    <property type="project" value="InterPro"/>
</dbReference>
<feature type="compositionally biased region" description="Basic and acidic residues" evidence="2">
    <location>
        <begin position="435"/>
        <end position="445"/>
    </location>
</feature>
<dbReference type="InterPro" id="IPR028267">
    <property type="entry name" value="Pianissimo_N"/>
</dbReference>